<dbReference type="Gene3D" id="3.40.50.880">
    <property type="match status" value="1"/>
</dbReference>
<keyword evidence="6" id="KW-0067">ATP-binding</keyword>
<dbReference type="InterPro" id="IPR010075">
    <property type="entry name" value="PRibForGlyAmidine_synth_PurQ"/>
</dbReference>
<gene>
    <name evidence="8" type="ORF">C8D86_10777</name>
</gene>
<dbReference type="Proteomes" id="UP000254720">
    <property type="component" value="Unassembled WGS sequence"/>
</dbReference>
<dbReference type="SUPFAM" id="SSF52317">
    <property type="entry name" value="Class I glutamine amidotransferase-like"/>
    <property type="match status" value="1"/>
</dbReference>
<keyword evidence="7" id="KW-0315">Glutamine amidotransferase</keyword>
<keyword evidence="9" id="KW-1185">Reference proteome</keyword>
<dbReference type="GO" id="GO:0004642">
    <property type="term" value="F:phosphoribosylformylglycinamidine synthase activity"/>
    <property type="evidence" value="ECO:0007669"/>
    <property type="project" value="InterPro"/>
</dbReference>
<evidence type="ECO:0000256" key="7">
    <source>
        <dbReference type="ARBA" id="ARBA00022962"/>
    </source>
</evidence>
<keyword evidence="2" id="KW-0436">Ligase</keyword>
<dbReference type="OrthoDB" id="9804441at2"/>
<dbReference type="EMBL" id="QQAX01000007">
    <property type="protein sequence ID" value="RDI45198.1"/>
    <property type="molecule type" value="Genomic_DNA"/>
</dbReference>
<dbReference type="NCBIfam" id="TIGR01737">
    <property type="entry name" value="FGAM_synth_I"/>
    <property type="match status" value="1"/>
</dbReference>
<keyword evidence="4" id="KW-0658">Purine biosynthesis</keyword>
<dbReference type="GO" id="GO:0016787">
    <property type="term" value="F:hydrolase activity"/>
    <property type="evidence" value="ECO:0007669"/>
    <property type="project" value="UniProtKB-KW"/>
</dbReference>
<evidence type="ECO:0000256" key="6">
    <source>
        <dbReference type="ARBA" id="ARBA00022840"/>
    </source>
</evidence>
<dbReference type="GO" id="GO:0006189">
    <property type="term" value="P:'de novo' IMP biosynthetic process"/>
    <property type="evidence" value="ECO:0007669"/>
    <property type="project" value="InterPro"/>
</dbReference>
<keyword evidence="5" id="KW-0378">Hydrolase</keyword>
<dbReference type="SMART" id="SM01211">
    <property type="entry name" value="GATase_5"/>
    <property type="match status" value="1"/>
</dbReference>
<comment type="caution">
    <text evidence="8">The sequence shown here is derived from an EMBL/GenBank/DDBJ whole genome shotgun (WGS) entry which is preliminary data.</text>
</comment>
<organism evidence="8 9">
    <name type="scientific">Aquicella lusitana</name>
    <dbReference type="NCBI Taxonomy" id="254246"/>
    <lineage>
        <taxon>Bacteria</taxon>
        <taxon>Pseudomonadati</taxon>
        <taxon>Pseudomonadota</taxon>
        <taxon>Gammaproteobacteria</taxon>
        <taxon>Legionellales</taxon>
        <taxon>Coxiellaceae</taxon>
        <taxon>Aquicella</taxon>
    </lineage>
</organism>
<name>A0A370GN97_9COXI</name>
<reference evidence="8 9" key="1">
    <citation type="submission" date="2018-07" db="EMBL/GenBank/DDBJ databases">
        <title>Genomic Encyclopedia of Type Strains, Phase IV (KMG-IV): sequencing the most valuable type-strain genomes for metagenomic binning, comparative biology and taxonomic classification.</title>
        <authorList>
            <person name="Goeker M."/>
        </authorList>
    </citation>
    <scope>NUCLEOTIDE SEQUENCE [LARGE SCALE GENOMIC DNA]</scope>
    <source>
        <strain evidence="8 9">DSM 16500</strain>
    </source>
</reference>
<evidence type="ECO:0000313" key="9">
    <source>
        <dbReference type="Proteomes" id="UP000254720"/>
    </source>
</evidence>
<dbReference type="PANTHER" id="PTHR47552">
    <property type="entry name" value="PHOSPHORIBOSYLFORMYLGLYCINAMIDINE SYNTHASE SUBUNIT PURQ"/>
    <property type="match status" value="1"/>
</dbReference>
<keyword evidence="3" id="KW-0547">Nucleotide-binding</keyword>
<keyword evidence="1" id="KW-0963">Cytoplasm</keyword>
<evidence type="ECO:0000256" key="2">
    <source>
        <dbReference type="ARBA" id="ARBA00022598"/>
    </source>
</evidence>
<protein>
    <submittedName>
        <fullName evidence="8">Phosphoribosylformylglycinamidine synthase subunit I</fullName>
    </submittedName>
</protein>
<dbReference type="InterPro" id="IPR029062">
    <property type="entry name" value="Class_I_gatase-like"/>
</dbReference>
<dbReference type="PROSITE" id="PS51273">
    <property type="entry name" value="GATASE_TYPE_1"/>
    <property type="match status" value="1"/>
</dbReference>
<dbReference type="GO" id="GO:0005524">
    <property type="term" value="F:ATP binding"/>
    <property type="evidence" value="ECO:0007669"/>
    <property type="project" value="UniProtKB-KW"/>
</dbReference>
<dbReference type="AlphaFoldDB" id="A0A370GN97"/>
<evidence type="ECO:0000256" key="3">
    <source>
        <dbReference type="ARBA" id="ARBA00022741"/>
    </source>
</evidence>
<dbReference type="Pfam" id="PF13507">
    <property type="entry name" value="GATase_5"/>
    <property type="match status" value="1"/>
</dbReference>
<evidence type="ECO:0000313" key="8">
    <source>
        <dbReference type="EMBL" id="RDI45198.1"/>
    </source>
</evidence>
<accession>A0A370GN97</accession>
<dbReference type="PANTHER" id="PTHR47552:SF1">
    <property type="entry name" value="PHOSPHORIBOSYLFORMYLGLYCINAMIDINE SYNTHASE SUBUNIT PURQ"/>
    <property type="match status" value="1"/>
</dbReference>
<sequence length="416" mass="46893">MRIAVVQFPGSNCERETMQALRRAEMDPVEFLWNEPSEKLRGMDGYVIVGGFSYEDRSRAGIIAALDPVMQEIKAQSEKGKPVLGICNGAQILVETGLVPGLENNKVGMALTENKRIAEGKILGTGYYNAWIHMRLSDQYQRNAFTRHLTAETVLHVPVAHAEGRFVMTEALLTEVEMQGLNVFQYCDATGAIVDHFPVNPNGSLRNIAAISNKAGNVMAMMPHPERTPNGDAIFLSMRDFIAEGRLDQTVPLYYYPRRNPLPAYTKPANSHECIVELMITDNHALTVQNTLRQLGFPVTVKRQVHWEVQCEPAVIQRIKQSGVLYNERKEVAISPAEIKKPASVTFLVRAKEDLHGRQKQQTLEDHFSIQAVKLLQYGILWQFTAENANITDLVDRILHTNIIFNPYAHDCYQYC</sequence>
<evidence type="ECO:0000256" key="5">
    <source>
        <dbReference type="ARBA" id="ARBA00022801"/>
    </source>
</evidence>
<dbReference type="RefSeq" id="WP_114834063.1">
    <property type="nucleotide sequence ID" value="NZ_LR699114.1"/>
</dbReference>
<evidence type="ECO:0000256" key="1">
    <source>
        <dbReference type="ARBA" id="ARBA00022490"/>
    </source>
</evidence>
<proteinExistence type="predicted"/>
<evidence type="ECO:0000256" key="4">
    <source>
        <dbReference type="ARBA" id="ARBA00022755"/>
    </source>
</evidence>